<reference evidence="2 3" key="1">
    <citation type="journal article" date="2023" name="bioRxiv">
        <title>Conserved and derived expression patterns and positive selection on dental genes reveal complex evolutionary context of ever-growing rodent molars.</title>
        <authorList>
            <person name="Calamari Z.T."/>
            <person name="Song A."/>
            <person name="Cohen E."/>
            <person name="Akter M."/>
            <person name="Roy R.D."/>
            <person name="Hallikas O."/>
            <person name="Christensen M.M."/>
            <person name="Li P."/>
            <person name="Marangoni P."/>
            <person name="Jernvall J."/>
            <person name="Klein O.D."/>
        </authorList>
    </citation>
    <scope>NUCLEOTIDE SEQUENCE [LARGE SCALE GENOMIC DNA]</scope>
    <source>
        <strain evidence="2">V071</strain>
    </source>
</reference>
<keyword evidence="1" id="KW-0689">Ribosomal protein</keyword>
<accession>A0AAW0H4H9</accession>
<protein>
    <recommendedName>
        <fullName evidence="1">60S ribosomal protein L7a</fullName>
    </recommendedName>
</protein>
<comment type="function">
    <text evidence="1">Component of the ribosome.</text>
</comment>
<evidence type="ECO:0000256" key="1">
    <source>
        <dbReference type="RuleBase" id="RU367042"/>
    </source>
</evidence>
<evidence type="ECO:0000313" key="2">
    <source>
        <dbReference type="EMBL" id="KAK7796122.1"/>
    </source>
</evidence>
<gene>
    <name evidence="2" type="ORF">U0070_010246</name>
</gene>
<dbReference type="SUPFAM" id="SSF55315">
    <property type="entry name" value="L30e-like"/>
    <property type="match status" value="1"/>
</dbReference>
<proteinExistence type="inferred from homology"/>
<dbReference type="InterPro" id="IPR018492">
    <property type="entry name" value="Ribosomal_eL8/Nhp2"/>
</dbReference>
<dbReference type="Proteomes" id="UP001488838">
    <property type="component" value="Unassembled WGS sequence"/>
</dbReference>
<dbReference type="InterPro" id="IPR001921">
    <property type="entry name" value="Ribosomal_eL8_euk"/>
</dbReference>
<dbReference type="InterPro" id="IPR029064">
    <property type="entry name" value="Ribosomal_eL30-like_sf"/>
</dbReference>
<dbReference type="EMBL" id="JBBHLL010001417">
    <property type="protein sequence ID" value="KAK7796122.1"/>
    <property type="molecule type" value="Genomic_DNA"/>
</dbReference>
<comment type="caution">
    <text evidence="2">The sequence shown here is derived from an EMBL/GenBank/DDBJ whole genome shotgun (WGS) entry which is preliminary data.</text>
</comment>
<keyword evidence="3" id="KW-1185">Reference proteome</keyword>
<organism evidence="2 3">
    <name type="scientific">Myodes glareolus</name>
    <name type="common">Bank vole</name>
    <name type="synonym">Clethrionomys glareolus</name>
    <dbReference type="NCBI Taxonomy" id="447135"/>
    <lineage>
        <taxon>Eukaryota</taxon>
        <taxon>Metazoa</taxon>
        <taxon>Chordata</taxon>
        <taxon>Craniata</taxon>
        <taxon>Vertebrata</taxon>
        <taxon>Euteleostomi</taxon>
        <taxon>Mammalia</taxon>
        <taxon>Eutheria</taxon>
        <taxon>Euarchontoglires</taxon>
        <taxon>Glires</taxon>
        <taxon>Rodentia</taxon>
        <taxon>Myomorpha</taxon>
        <taxon>Muroidea</taxon>
        <taxon>Cricetidae</taxon>
        <taxon>Arvicolinae</taxon>
        <taxon>Myodes</taxon>
    </lineage>
</organism>
<comment type="similarity">
    <text evidence="1">Belongs to the eukaryotic ribosomal protein eL8 family.</text>
</comment>
<sequence length="295" mass="33411">MAYCAIRMLYFAITESSSVVKGIFAVEESTQRVDSEAATVNESVVPTWKRKQGLFILSSVLKKPTLTHRPQGRDRTEHKSHLALKAAVTMKRAWVSLPKARGRRNLAQGHNNFNIGQDIQSKRDLTCFAKWSHPIGLQWQRAIFYKWLQVPSSIYQFPQMPKLAHKYRPETQLPAHAEKRAASKGGILTKRSPNYRAGPSMVTTQGRTIITHTVDPIERVFFLHTLCHKLRLPYCIIKRKAGLGSWSTGRHAPLLPSLRLARKTKVLWLSLWKLSGPIALTDTKRSMSVRGNVLG</sequence>
<evidence type="ECO:0000313" key="3">
    <source>
        <dbReference type="Proteomes" id="UP001488838"/>
    </source>
</evidence>
<dbReference type="Gene3D" id="3.30.1330.30">
    <property type="match status" value="1"/>
</dbReference>
<dbReference type="AlphaFoldDB" id="A0AAW0H4H9"/>
<name>A0AAW0H4H9_MYOGA</name>
<dbReference type="PRINTS" id="PR00881">
    <property type="entry name" value="L7ARS6FAMILY"/>
</dbReference>
<dbReference type="GO" id="GO:0022625">
    <property type="term" value="C:cytosolic large ribosomal subunit"/>
    <property type="evidence" value="ECO:0007669"/>
    <property type="project" value="UniProtKB-UniRule"/>
</dbReference>
<dbReference type="PRINTS" id="PR00882">
    <property type="entry name" value="RIBOSOMALL7A"/>
</dbReference>
<dbReference type="GO" id="GO:0003723">
    <property type="term" value="F:RNA binding"/>
    <property type="evidence" value="ECO:0007669"/>
    <property type="project" value="UniProtKB-UniRule"/>
</dbReference>
<keyword evidence="1" id="KW-0687">Ribonucleoprotein</keyword>